<evidence type="ECO:0000313" key="1">
    <source>
        <dbReference type="EMBL" id="MCR2745272.1"/>
    </source>
</evidence>
<dbReference type="InterPro" id="IPR041881">
    <property type="entry name" value="PqqD_sf"/>
</dbReference>
<gene>
    <name evidence="1" type="ORF">NSP04_01260</name>
</gene>
<dbReference type="Gene3D" id="3.40.50.300">
    <property type="entry name" value="P-loop containing nucleotide triphosphate hydrolases"/>
    <property type="match status" value="1"/>
</dbReference>
<dbReference type="EMBL" id="JANKHG010000001">
    <property type="protein sequence ID" value="MCR2745272.1"/>
    <property type="molecule type" value="Genomic_DNA"/>
</dbReference>
<dbReference type="Gene3D" id="1.10.10.1150">
    <property type="entry name" value="Coenzyme PQQ synthesis protein D (PqqD)"/>
    <property type="match status" value="1"/>
</dbReference>
<evidence type="ECO:0000313" key="2">
    <source>
        <dbReference type="Proteomes" id="UP001165267"/>
    </source>
</evidence>
<accession>A0ABT1XDC0</accession>
<organism evidence="1 2">
    <name type="scientific">Limnobacter parvus</name>
    <dbReference type="NCBI Taxonomy" id="2939690"/>
    <lineage>
        <taxon>Bacteria</taxon>
        <taxon>Pseudomonadati</taxon>
        <taxon>Pseudomonadota</taxon>
        <taxon>Betaproteobacteria</taxon>
        <taxon>Burkholderiales</taxon>
        <taxon>Burkholderiaceae</taxon>
        <taxon>Limnobacter</taxon>
    </lineage>
</organism>
<dbReference type="RefSeq" id="WP_257510521.1">
    <property type="nucleotide sequence ID" value="NZ_JANKHG010000001.1"/>
</dbReference>
<dbReference type="InterPro" id="IPR027417">
    <property type="entry name" value="P-loop_NTPase"/>
</dbReference>
<dbReference type="SUPFAM" id="SSF53795">
    <property type="entry name" value="PEP carboxykinase-like"/>
    <property type="match status" value="1"/>
</dbReference>
<sequence length="435" mass="47233">METIAKQQAARLLLKFSGVGQGLCVPNHLALMNALREVVPTWDFTEEALSSDCEIGDHCVAHVSIAFHAPLCYNINSIYTEEPMMGLSTASAVCSLLADILETHISNSANPIALHAGAFVMGGKLIAVSGPRRAGKSTLISRLCAEPDVQIYCDDVLPVNPSGHGIALGLAPRLRLPLPKLASPVFRQHVQQHLGPHDERYGYLCSANVAAHGTTHPLAALIILDRRAQATNAHFCELNEDDALFYALQQNMGNFANPQEALLRTQALLGNVRCLRLVYHDLEDAVALLRQAFGQSAEPYTNLPVQPAQAWQPETARAAEPIRAKQVFARAPGAAVRRIGNSTFLWLASENSVWRLNTVAEAVWALLETPGSAEELADVLGEVFVQVPKAQLEKDIAGLMAVMKEEGFCSELIKSKTRPVDSWALRGMRSAAYLN</sequence>
<keyword evidence="2" id="KW-1185">Reference proteome</keyword>
<proteinExistence type="predicted"/>
<dbReference type="Proteomes" id="UP001165267">
    <property type="component" value="Unassembled WGS sequence"/>
</dbReference>
<name>A0ABT1XDC0_9BURK</name>
<dbReference type="Pfam" id="PF05402">
    <property type="entry name" value="PqqD"/>
    <property type="match status" value="1"/>
</dbReference>
<dbReference type="InterPro" id="IPR008792">
    <property type="entry name" value="PQQD"/>
</dbReference>
<comment type="caution">
    <text evidence="1">The sequence shown here is derived from an EMBL/GenBank/DDBJ whole genome shotgun (WGS) entry which is preliminary data.</text>
</comment>
<reference evidence="1" key="1">
    <citation type="submission" date="2022-07" db="EMBL/GenBank/DDBJ databases">
        <authorList>
            <person name="Xamxidin M."/>
        </authorList>
    </citation>
    <scope>NUCLEOTIDE SEQUENCE</scope>
    <source>
        <strain evidence="1">YS8-69</strain>
    </source>
</reference>
<protein>
    <submittedName>
        <fullName evidence="1">PqqD family protein</fullName>
    </submittedName>
</protein>